<dbReference type="GO" id="GO:0022857">
    <property type="term" value="F:transmembrane transporter activity"/>
    <property type="evidence" value="ECO:0007669"/>
    <property type="project" value="InterPro"/>
</dbReference>
<evidence type="ECO:0000256" key="4">
    <source>
        <dbReference type="ARBA" id="ARBA00022989"/>
    </source>
</evidence>
<accession>A0AA39V824</accession>
<evidence type="ECO:0000256" key="6">
    <source>
        <dbReference type="SAM" id="MobiDB-lite"/>
    </source>
</evidence>
<evidence type="ECO:0000256" key="5">
    <source>
        <dbReference type="ARBA" id="ARBA00023136"/>
    </source>
</evidence>
<dbReference type="PANTHER" id="PTHR23502">
    <property type="entry name" value="MAJOR FACILITATOR SUPERFAMILY"/>
    <property type="match status" value="1"/>
</dbReference>
<keyword evidence="10" id="KW-1185">Reference proteome</keyword>
<evidence type="ECO:0000313" key="9">
    <source>
        <dbReference type="EMBL" id="KAK0511515.1"/>
    </source>
</evidence>
<gene>
    <name evidence="9" type="ORF">JMJ35_006088</name>
</gene>
<dbReference type="GO" id="GO:0042908">
    <property type="term" value="P:xenobiotic transport"/>
    <property type="evidence" value="ECO:0007669"/>
    <property type="project" value="UniProtKB-ARBA"/>
</dbReference>
<keyword evidence="5 7" id="KW-0472">Membrane</keyword>
<evidence type="ECO:0000259" key="8">
    <source>
        <dbReference type="PROSITE" id="PS50850"/>
    </source>
</evidence>
<feature type="region of interest" description="Disordered" evidence="6">
    <location>
        <begin position="433"/>
        <end position="468"/>
    </location>
</feature>
<protein>
    <recommendedName>
        <fullName evidence="8">Major facilitator superfamily (MFS) profile domain-containing protein</fullName>
    </recommendedName>
</protein>
<feature type="transmembrane region" description="Helical" evidence="7">
    <location>
        <begin position="1083"/>
        <end position="1108"/>
    </location>
</feature>
<feature type="compositionally biased region" description="Polar residues" evidence="6">
    <location>
        <begin position="694"/>
        <end position="703"/>
    </location>
</feature>
<feature type="transmembrane region" description="Helical" evidence="7">
    <location>
        <begin position="1019"/>
        <end position="1043"/>
    </location>
</feature>
<feature type="transmembrane region" description="Helical" evidence="7">
    <location>
        <begin position="786"/>
        <end position="806"/>
    </location>
</feature>
<dbReference type="InterPro" id="IPR036259">
    <property type="entry name" value="MFS_trans_sf"/>
</dbReference>
<feature type="compositionally biased region" description="Polar residues" evidence="6">
    <location>
        <begin position="178"/>
        <end position="206"/>
    </location>
</feature>
<feature type="compositionally biased region" description="Acidic residues" evidence="6">
    <location>
        <begin position="436"/>
        <end position="450"/>
    </location>
</feature>
<feature type="transmembrane region" description="Helical" evidence="7">
    <location>
        <begin position="1147"/>
        <end position="1167"/>
    </location>
</feature>
<comment type="subcellular location">
    <subcellularLocation>
        <location evidence="1">Membrane</location>
        <topology evidence="1">Multi-pass membrane protein</topology>
    </subcellularLocation>
</comment>
<feature type="transmembrane region" description="Helical" evidence="7">
    <location>
        <begin position="749"/>
        <end position="774"/>
    </location>
</feature>
<feature type="transmembrane region" description="Helical" evidence="7">
    <location>
        <begin position="818"/>
        <end position="837"/>
    </location>
</feature>
<evidence type="ECO:0000313" key="10">
    <source>
        <dbReference type="Proteomes" id="UP001166286"/>
    </source>
</evidence>
<feature type="transmembrane region" description="Helical" evidence="7">
    <location>
        <begin position="843"/>
        <end position="865"/>
    </location>
</feature>
<comment type="similarity">
    <text evidence="2">Belongs to the major facilitator superfamily.</text>
</comment>
<keyword evidence="4 7" id="KW-1133">Transmembrane helix</keyword>
<evidence type="ECO:0000256" key="2">
    <source>
        <dbReference type="ARBA" id="ARBA00008335"/>
    </source>
</evidence>
<dbReference type="GO" id="GO:0140115">
    <property type="term" value="P:export across plasma membrane"/>
    <property type="evidence" value="ECO:0007669"/>
    <property type="project" value="UniProtKB-ARBA"/>
</dbReference>
<dbReference type="InterPro" id="IPR011701">
    <property type="entry name" value="MFS"/>
</dbReference>
<keyword evidence="3 7" id="KW-0812">Transmembrane</keyword>
<feature type="transmembrane region" description="Helical" evidence="7">
    <location>
        <begin position="1120"/>
        <end position="1141"/>
    </location>
</feature>
<sequence>MATTTTLRLPSTQEFQSTTAVMDAQKTAYSNTFKIDSLSTHHRIWTHVSRIRHFLSPLKAPTEINREAIADHTERSNETLPKTVPTTTNDTLHHNGAVSSSPFHTPSDHSHQNDLLPPLLLHNSQDGSARPHQPVLGHNASASSYRSSPVLAQAKQTGANEESVPQRMNAGDDVEYSNLDSQSTKGTDTLDPSQTCTPDTASSSEIPTEGKVGLVVERDICVKIQFNKDSAIKLGDGFYMEPRAKLPGNTIKVWNDDIRPKLNADLQKLTKGMSEGKNHILWYTNIYMAGVKTGNDESLLVKPTIVITCCTQRFKKKLAKRFKDLKLHYLEDFAPPIIFRYTPLRCLRLAGSTTVESSAGTSPPLPSRLQRIAIERHEKSTCCGVKLRFDVEHDNLVRQCYATFGGIICIEDTMYGMTTAHTFHNTSYSNLSGDIESSDTDSTDSLDDASFESHSGPGKEPAGAPYSPLPSRINDMEFDCLSHWKLSYGTAYSYEGRPSRTGDNVSYTPSRFDWALFSIPNRLVLPNLNGSKLLEAIIPESKLNSGAAVILCDVNGPLDGYITHTSGSIHTGTSFMDVREILLDAPVTDGASGSWVVRGSFVCGYIIAVTVSGRSCFMVPMQRTFENIETAFGHKVLFGSEMETVVRIHNSRMRRSSSEHQSNELDAAAEDVISIIIPRTPDDEDEKMPGLNLTPKTSSSPSFYNLPPPISTQQPDVEKGNGASSSNAVHWDGDHDPRRPRNWPMKNQLVTLSVIILLDCVGSLASLMPAPGLLKIMSDLNCASDLFASFVISGYALGYFGAASLVGPLSDRFGRRIVTLLSSAIFSLLNLSCGWAPNIGSLIAFRTLAGFAAGCVSSVVVLSVADLSGPRTKLSIAVANMFSAQIIGPVAGGYLVETQSWRWLFWIISIVGIIIFTANLLLMRETSEYVLLKRRILRLRKETGNETLSPASYLNPQLGSLTSVYIDVFAVFRLLWREPVVATLTIHEAILSGHMYIIFTTLPRLYLREYSFSSGSTGLTFISVFVGATILFPLGLFISSVLGHDFTSTPSFKVSILKLIPCSILTFGGLTLFGWAAQKNLHWIAPILGIAILTVGVTSSTAIVNFFFTATLSGNMKRILALQSLIKPLFTGLLPLAGPSLFASLGYGWGSTLLGFIALSLVPSMWLSNLI</sequence>
<evidence type="ECO:0000256" key="1">
    <source>
        <dbReference type="ARBA" id="ARBA00004141"/>
    </source>
</evidence>
<feature type="region of interest" description="Disordered" evidence="6">
    <location>
        <begin position="71"/>
        <end position="206"/>
    </location>
</feature>
<feature type="transmembrane region" description="Helical" evidence="7">
    <location>
        <begin position="980"/>
        <end position="999"/>
    </location>
</feature>
<feature type="transmembrane region" description="Helical" evidence="7">
    <location>
        <begin position="903"/>
        <end position="923"/>
    </location>
</feature>
<feature type="region of interest" description="Disordered" evidence="6">
    <location>
        <begin position="678"/>
        <end position="742"/>
    </location>
</feature>
<comment type="caution">
    <text evidence="9">The sequence shown here is derived from an EMBL/GenBank/DDBJ whole genome shotgun (WGS) entry which is preliminary data.</text>
</comment>
<name>A0AA39V824_9LECA</name>
<dbReference type="AlphaFoldDB" id="A0AA39V824"/>
<dbReference type="PROSITE" id="PS00216">
    <property type="entry name" value="SUGAR_TRANSPORT_1"/>
    <property type="match status" value="1"/>
</dbReference>
<feature type="transmembrane region" description="Helical" evidence="7">
    <location>
        <begin position="877"/>
        <end position="897"/>
    </location>
</feature>
<dbReference type="InterPro" id="IPR020846">
    <property type="entry name" value="MFS_dom"/>
</dbReference>
<organism evidence="9 10">
    <name type="scientific">Cladonia borealis</name>
    <dbReference type="NCBI Taxonomy" id="184061"/>
    <lineage>
        <taxon>Eukaryota</taxon>
        <taxon>Fungi</taxon>
        <taxon>Dikarya</taxon>
        <taxon>Ascomycota</taxon>
        <taxon>Pezizomycotina</taxon>
        <taxon>Lecanoromycetes</taxon>
        <taxon>OSLEUM clade</taxon>
        <taxon>Lecanoromycetidae</taxon>
        <taxon>Lecanorales</taxon>
        <taxon>Lecanorineae</taxon>
        <taxon>Cladoniaceae</taxon>
        <taxon>Cladonia</taxon>
    </lineage>
</organism>
<dbReference type="InterPro" id="IPR005829">
    <property type="entry name" value="Sugar_transporter_CS"/>
</dbReference>
<evidence type="ECO:0000256" key="3">
    <source>
        <dbReference type="ARBA" id="ARBA00022692"/>
    </source>
</evidence>
<dbReference type="EMBL" id="JAFEKC020000013">
    <property type="protein sequence ID" value="KAK0511515.1"/>
    <property type="molecule type" value="Genomic_DNA"/>
</dbReference>
<feature type="transmembrane region" description="Helical" evidence="7">
    <location>
        <begin position="1055"/>
        <end position="1077"/>
    </location>
</feature>
<dbReference type="Proteomes" id="UP001166286">
    <property type="component" value="Unassembled WGS sequence"/>
</dbReference>
<feature type="domain" description="Major facilitator superfamily (MFS) profile" evidence="8">
    <location>
        <begin position="748"/>
        <end position="1171"/>
    </location>
</feature>
<dbReference type="Gene3D" id="1.20.1250.20">
    <property type="entry name" value="MFS general substrate transporter like domains"/>
    <property type="match status" value="1"/>
</dbReference>
<dbReference type="PROSITE" id="PS50850">
    <property type="entry name" value="MFS"/>
    <property type="match status" value="1"/>
</dbReference>
<dbReference type="SUPFAM" id="SSF103473">
    <property type="entry name" value="MFS general substrate transporter"/>
    <property type="match status" value="1"/>
</dbReference>
<evidence type="ECO:0000256" key="7">
    <source>
        <dbReference type="SAM" id="Phobius"/>
    </source>
</evidence>
<proteinExistence type="inferred from homology"/>
<feature type="transmembrane region" description="Helical" evidence="7">
    <location>
        <begin position="595"/>
        <end position="613"/>
    </location>
</feature>
<dbReference type="Pfam" id="PF07690">
    <property type="entry name" value="MFS_1"/>
    <property type="match status" value="1"/>
</dbReference>
<feature type="compositionally biased region" description="Polar residues" evidence="6">
    <location>
        <begin position="78"/>
        <end position="90"/>
    </location>
</feature>
<dbReference type="PANTHER" id="PTHR23502:SF68">
    <property type="entry name" value="MULTIDRUG TRANSPORTER, PUTATIVE (AFU_ORTHOLOGUE AFUA_3G01120)-RELATED"/>
    <property type="match status" value="1"/>
</dbReference>
<dbReference type="GO" id="GO:0016020">
    <property type="term" value="C:membrane"/>
    <property type="evidence" value="ECO:0007669"/>
    <property type="project" value="UniProtKB-SubCell"/>
</dbReference>
<reference evidence="9" key="1">
    <citation type="submission" date="2023-03" db="EMBL/GenBank/DDBJ databases">
        <title>Complete genome of Cladonia borealis.</title>
        <authorList>
            <person name="Park H."/>
        </authorList>
    </citation>
    <scope>NUCLEOTIDE SEQUENCE</scope>
    <source>
        <strain evidence="9">ANT050790</strain>
    </source>
</reference>